<name>A0A412G6C6_9FIRM</name>
<comment type="caution">
    <text evidence="1">The sequence shown here is derived from an EMBL/GenBank/DDBJ whole genome shotgun (WGS) entry which is preliminary data.</text>
</comment>
<dbReference type="RefSeq" id="WP_117892428.1">
    <property type="nucleotide sequence ID" value="NZ_CABJCV010000001.1"/>
</dbReference>
<dbReference type="SUPFAM" id="SSF53335">
    <property type="entry name" value="S-adenosyl-L-methionine-dependent methyltransferases"/>
    <property type="match status" value="1"/>
</dbReference>
<evidence type="ECO:0000313" key="1">
    <source>
        <dbReference type="EMBL" id="RGR76851.1"/>
    </source>
</evidence>
<gene>
    <name evidence="1" type="ORF">DWY25_00740</name>
</gene>
<dbReference type="Pfam" id="PF04816">
    <property type="entry name" value="TrmK"/>
    <property type="match status" value="1"/>
</dbReference>
<evidence type="ECO:0000313" key="2">
    <source>
        <dbReference type="Proteomes" id="UP000284178"/>
    </source>
</evidence>
<accession>A0A412G6C6</accession>
<protein>
    <submittedName>
        <fullName evidence="1">SAM-dependent methyltransferase</fullName>
    </submittedName>
</protein>
<sequence length="221" mass="25225">MLSVRLKAIADCVPEGTIVADIGTDHAFLPVELIASGKIKRAYACDIGTGPLEHARATVVEAGLQAQISLILTPGLEKVPQDAQVAVIAGMGWMTAKEILENDFERLGQFQRILVQVNREVASLRRWIMDHGFEIVTEKLVHDRHYYQIVGFRKTSQPVVYTEAQLQYGPFLLERREPVFIEYYHYRKAKLERIARQIEDPDKRSEILRQIEDMNAVILNR</sequence>
<organism evidence="1 2">
    <name type="scientific">Holdemania filiformis</name>
    <dbReference type="NCBI Taxonomy" id="61171"/>
    <lineage>
        <taxon>Bacteria</taxon>
        <taxon>Bacillati</taxon>
        <taxon>Bacillota</taxon>
        <taxon>Erysipelotrichia</taxon>
        <taxon>Erysipelotrichales</taxon>
        <taxon>Erysipelotrichaceae</taxon>
        <taxon>Holdemania</taxon>
    </lineage>
</organism>
<proteinExistence type="predicted"/>
<dbReference type="InterPro" id="IPR029063">
    <property type="entry name" value="SAM-dependent_MTases_sf"/>
</dbReference>
<dbReference type="GO" id="GO:0160105">
    <property type="term" value="F:tRNA (adenine(22)-N1)-methyltransferase activity"/>
    <property type="evidence" value="ECO:0007669"/>
    <property type="project" value="InterPro"/>
</dbReference>
<dbReference type="Gene3D" id="3.40.50.150">
    <property type="entry name" value="Vaccinia Virus protein VP39"/>
    <property type="match status" value="1"/>
</dbReference>
<keyword evidence="1" id="KW-0808">Transferase</keyword>
<dbReference type="Gene3D" id="1.10.287.1890">
    <property type="match status" value="1"/>
</dbReference>
<keyword evidence="1" id="KW-0489">Methyltransferase</keyword>
<keyword evidence="2" id="KW-1185">Reference proteome</keyword>
<dbReference type="GO" id="GO:0032259">
    <property type="term" value="P:methylation"/>
    <property type="evidence" value="ECO:0007669"/>
    <property type="project" value="UniProtKB-KW"/>
</dbReference>
<dbReference type="GeneID" id="83013937"/>
<reference evidence="1 2" key="1">
    <citation type="submission" date="2018-08" db="EMBL/GenBank/DDBJ databases">
        <title>A genome reference for cultivated species of the human gut microbiota.</title>
        <authorList>
            <person name="Zou Y."/>
            <person name="Xue W."/>
            <person name="Luo G."/>
        </authorList>
    </citation>
    <scope>NUCLEOTIDE SEQUENCE [LARGE SCALE GENOMIC DNA]</scope>
    <source>
        <strain evidence="1 2">AF24-29</strain>
    </source>
</reference>
<dbReference type="EMBL" id="QRUP01000001">
    <property type="protein sequence ID" value="RGR76851.1"/>
    <property type="molecule type" value="Genomic_DNA"/>
</dbReference>
<dbReference type="AlphaFoldDB" id="A0A412G6C6"/>
<dbReference type="PANTHER" id="PTHR38451">
    <property type="entry name" value="TRNA (ADENINE(22)-N(1))-METHYLTRANSFERASE"/>
    <property type="match status" value="1"/>
</dbReference>
<dbReference type="Proteomes" id="UP000284178">
    <property type="component" value="Unassembled WGS sequence"/>
</dbReference>
<dbReference type="PIRSF" id="PIRSF018637">
    <property type="entry name" value="TrmK"/>
    <property type="match status" value="1"/>
</dbReference>
<dbReference type="PANTHER" id="PTHR38451:SF1">
    <property type="entry name" value="TRNA (ADENINE(22)-N(1))-METHYLTRANSFERASE"/>
    <property type="match status" value="1"/>
</dbReference>
<dbReference type="InterPro" id="IPR006901">
    <property type="entry name" value="TrmK"/>
</dbReference>